<comment type="subcellular location">
    <subcellularLocation>
        <location evidence="1">Cell inner membrane</location>
    </subcellularLocation>
</comment>
<accession>A0ABQ6PB29</accession>
<dbReference type="InterPro" id="IPR049031">
    <property type="entry name" value="T2SSK_SAM-like_1st"/>
</dbReference>
<evidence type="ECO:0000256" key="7">
    <source>
        <dbReference type="ARBA" id="ARBA00022927"/>
    </source>
</evidence>
<dbReference type="PANTHER" id="PTHR38831">
    <property type="entry name" value="TYPE II SECRETION SYSTEM PROTEIN K"/>
    <property type="match status" value="1"/>
</dbReference>
<feature type="transmembrane region" description="Helical" evidence="10">
    <location>
        <begin position="16"/>
        <end position="36"/>
    </location>
</feature>
<keyword evidence="5" id="KW-0997">Cell inner membrane</keyword>
<evidence type="ECO:0000256" key="10">
    <source>
        <dbReference type="SAM" id="Phobius"/>
    </source>
</evidence>
<keyword evidence="13" id="KW-1185">Reference proteome</keyword>
<gene>
    <name evidence="12" type="ORF">NUTIK01_28520</name>
</gene>
<dbReference type="Gene3D" id="1.10.40.60">
    <property type="entry name" value="EpsJ-like"/>
    <property type="match status" value="1"/>
</dbReference>
<proteinExistence type="inferred from homology"/>
<dbReference type="Pfam" id="PF21687">
    <property type="entry name" value="T2SSK_1st"/>
    <property type="match status" value="1"/>
</dbReference>
<keyword evidence="8 10" id="KW-1133">Transmembrane helix</keyword>
<evidence type="ECO:0000259" key="11">
    <source>
        <dbReference type="Pfam" id="PF21687"/>
    </source>
</evidence>
<evidence type="ECO:0000256" key="1">
    <source>
        <dbReference type="ARBA" id="ARBA00004533"/>
    </source>
</evidence>
<sequence>MADLWEGRKRQDERGAALLAVLLLVAVMAIVAAMMLDRLGLATGLAANAEAQGAAQRALAEGEARVLAGLADGSVASGEGQWAVPRGAIVWRVGPGGNCFNVNALVLAQPDGSLRARPAGLMEARTLMVSLGIGAGQAGALADAMADWIDSDSQSLPQGAEDSVYLASAHPYRTAGRPLVDVGELRAVRGMTPALQARLAPWLCALPEVGTSPVALASLRAGQGRLLAMFAPEVLPLARAERMIGQPIGQGGTGPEGLPGFAPDEVVTQDRWLRARIEARIDGRVLGEDVLIDGGQDRPKIVARAWGEAADR</sequence>
<evidence type="ECO:0000256" key="3">
    <source>
        <dbReference type="ARBA" id="ARBA00022448"/>
    </source>
</evidence>
<comment type="similarity">
    <text evidence="2">Belongs to the GSP K family.</text>
</comment>
<dbReference type="Proteomes" id="UP001187221">
    <property type="component" value="Unassembled WGS sequence"/>
</dbReference>
<organism evidence="12 13">
    <name type="scientific">Novosphingobium pituita</name>
    <dbReference type="NCBI Taxonomy" id="3056842"/>
    <lineage>
        <taxon>Bacteria</taxon>
        <taxon>Pseudomonadati</taxon>
        <taxon>Pseudomonadota</taxon>
        <taxon>Alphaproteobacteria</taxon>
        <taxon>Sphingomonadales</taxon>
        <taxon>Sphingomonadaceae</taxon>
        <taxon>Novosphingobium</taxon>
    </lineage>
</organism>
<dbReference type="RefSeq" id="WP_317975690.1">
    <property type="nucleotide sequence ID" value="NZ_BTFW01000001.1"/>
</dbReference>
<evidence type="ECO:0000256" key="9">
    <source>
        <dbReference type="ARBA" id="ARBA00023136"/>
    </source>
</evidence>
<evidence type="ECO:0000256" key="5">
    <source>
        <dbReference type="ARBA" id="ARBA00022519"/>
    </source>
</evidence>
<evidence type="ECO:0000313" key="13">
    <source>
        <dbReference type="Proteomes" id="UP001187221"/>
    </source>
</evidence>
<keyword evidence="4" id="KW-1003">Cell membrane</keyword>
<dbReference type="PANTHER" id="PTHR38831:SF1">
    <property type="entry name" value="TYPE II SECRETION SYSTEM PROTEIN K-RELATED"/>
    <property type="match status" value="1"/>
</dbReference>
<comment type="caution">
    <text evidence="12">The sequence shown here is derived from an EMBL/GenBank/DDBJ whole genome shotgun (WGS) entry which is preliminary data.</text>
</comment>
<evidence type="ECO:0000313" key="12">
    <source>
        <dbReference type="EMBL" id="GMM62075.1"/>
    </source>
</evidence>
<name>A0ABQ6PB29_9SPHN</name>
<keyword evidence="6 10" id="KW-0812">Transmembrane</keyword>
<reference evidence="12 13" key="1">
    <citation type="submission" date="2023-06" db="EMBL/GenBank/DDBJ databases">
        <title>Draft genome sequence of Novosphingobium sp. strain IK01.</title>
        <authorList>
            <person name="Hatamoto M."/>
            <person name="Ikarashi T."/>
            <person name="Yamaguchi T."/>
        </authorList>
    </citation>
    <scope>NUCLEOTIDE SEQUENCE [LARGE SCALE GENOMIC DNA]</scope>
    <source>
        <strain evidence="12 13">IK01</strain>
    </source>
</reference>
<keyword evidence="9 10" id="KW-0472">Membrane</keyword>
<dbReference type="NCBIfam" id="NF037980">
    <property type="entry name" value="T2SS_GspK"/>
    <property type="match status" value="1"/>
</dbReference>
<evidence type="ECO:0000256" key="8">
    <source>
        <dbReference type="ARBA" id="ARBA00022989"/>
    </source>
</evidence>
<keyword evidence="7" id="KW-0653">Protein transport</keyword>
<protein>
    <recommendedName>
        <fullName evidence="11">T2SS protein K first SAM-like domain-containing protein</fullName>
    </recommendedName>
</protein>
<dbReference type="EMBL" id="BTFW01000001">
    <property type="protein sequence ID" value="GMM62075.1"/>
    <property type="molecule type" value="Genomic_DNA"/>
</dbReference>
<keyword evidence="3" id="KW-0813">Transport</keyword>
<evidence type="ECO:0000256" key="2">
    <source>
        <dbReference type="ARBA" id="ARBA00007246"/>
    </source>
</evidence>
<feature type="domain" description="T2SS protein K first SAM-like" evidence="11">
    <location>
        <begin position="98"/>
        <end position="208"/>
    </location>
</feature>
<dbReference type="InterPro" id="IPR038072">
    <property type="entry name" value="GspK_central_sf"/>
</dbReference>
<evidence type="ECO:0000256" key="4">
    <source>
        <dbReference type="ARBA" id="ARBA00022475"/>
    </source>
</evidence>
<dbReference type="SUPFAM" id="SSF158544">
    <property type="entry name" value="GspK insert domain-like"/>
    <property type="match status" value="1"/>
</dbReference>
<evidence type="ECO:0000256" key="6">
    <source>
        <dbReference type="ARBA" id="ARBA00022692"/>
    </source>
</evidence>
<dbReference type="InterPro" id="IPR005628">
    <property type="entry name" value="GspK"/>
</dbReference>